<name>A0A1H9IL60_9SPIR</name>
<organism evidence="3 4">
    <name type="scientific">Treponema bryantii</name>
    <dbReference type="NCBI Taxonomy" id="163"/>
    <lineage>
        <taxon>Bacteria</taxon>
        <taxon>Pseudomonadati</taxon>
        <taxon>Spirochaetota</taxon>
        <taxon>Spirochaetia</taxon>
        <taxon>Spirochaetales</taxon>
        <taxon>Treponemataceae</taxon>
        <taxon>Treponema</taxon>
    </lineage>
</organism>
<feature type="transmembrane region" description="Helical" evidence="2">
    <location>
        <begin position="97"/>
        <end position="120"/>
    </location>
</feature>
<keyword evidence="4" id="KW-1185">Reference proteome</keyword>
<accession>A0A1H9IL60</accession>
<dbReference type="Pfam" id="PF13347">
    <property type="entry name" value="MFS_2"/>
    <property type="match status" value="1"/>
</dbReference>
<dbReference type="RefSeq" id="WP_074644952.1">
    <property type="nucleotide sequence ID" value="NZ_FOFU01000010.1"/>
</dbReference>
<keyword evidence="2" id="KW-0812">Transmembrane</keyword>
<feature type="transmembrane region" description="Helical" evidence="2">
    <location>
        <begin position="393"/>
        <end position="415"/>
    </location>
</feature>
<dbReference type="InterPro" id="IPR039672">
    <property type="entry name" value="MFS_2"/>
</dbReference>
<dbReference type="GO" id="GO:0005886">
    <property type="term" value="C:plasma membrane"/>
    <property type="evidence" value="ECO:0007669"/>
    <property type="project" value="TreeGrafter"/>
</dbReference>
<evidence type="ECO:0000313" key="4">
    <source>
        <dbReference type="Proteomes" id="UP000182360"/>
    </source>
</evidence>
<dbReference type="InterPro" id="IPR036259">
    <property type="entry name" value="MFS_trans_sf"/>
</dbReference>
<dbReference type="EMBL" id="FOFU01000010">
    <property type="protein sequence ID" value="SEQ75324.1"/>
    <property type="molecule type" value="Genomic_DNA"/>
</dbReference>
<evidence type="ECO:0000256" key="2">
    <source>
        <dbReference type="SAM" id="Phobius"/>
    </source>
</evidence>
<comment type="similarity">
    <text evidence="1">Belongs to the sodium:galactoside symporter (TC 2.A.2) family.</text>
</comment>
<feature type="transmembrane region" description="Helical" evidence="2">
    <location>
        <begin position="54"/>
        <end position="76"/>
    </location>
</feature>
<keyword evidence="2" id="KW-0472">Membrane</keyword>
<feature type="transmembrane region" description="Helical" evidence="2">
    <location>
        <begin position="197"/>
        <end position="216"/>
    </location>
</feature>
<protein>
    <submittedName>
        <fullName evidence="3">Na+/melibiose symporter</fullName>
    </submittedName>
</protein>
<keyword evidence="2" id="KW-1133">Transmembrane helix</keyword>
<dbReference type="Proteomes" id="UP000182360">
    <property type="component" value="Unassembled WGS sequence"/>
</dbReference>
<dbReference type="GO" id="GO:0008643">
    <property type="term" value="P:carbohydrate transport"/>
    <property type="evidence" value="ECO:0007669"/>
    <property type="project" value="InterPro"/>
</dbReference>
<feature type="transmembrane region" description="Helical" evidence="2">
    <location>
        <begin position="284"/>
        <end position="303"/>
    </location>
</feature>
<dbReference type="OrthoDB" id="9764596at2"/>
<sequence length="475" mass="51833">MKALTKKIMWCYAIGQLGWSIISGLIGSWLVYFYQPNQEAINDGMISLIPQGRVVLGVLTLIGLVTAIGRVFDAVTDPLVGNWSDNCKHKLGRRIPFMRWSALPLGIVFVLVFCAPVQAVSGINTVWLFITVLAYYFLITCYCTPYTSLLAELPNNQEEKLKLSMCISLTFIVGTCIGYTAPMIWGGLIGGGMARVPAMRITFAILSALATIFMLVPAFGIKEKDYCDVVPSNSNMMTSLTKTFKNKDFRIFVGQDIIYFFGLAMFQTGLPFFVTSLLQLPESMTTVMFGGLTLLSLAFYPFVIKMSKKWGKKKLLIAAFIGFVLTFGFTALSGEKLGFIPVYVQAVIIVVLGSFPQAIFGIIPQTIVADIALEDEVETGESRSGMFYAARTFAMKLGQSLAMLMFTSLATIGISESAFIEAAAETSEKAAGSPLGYRIVALVASVCCIIGGLIMAFFNEKKVMSTIAKVENTAE</sequence>
<dbReference type="SUPFAM" id="SSF103473">
    <property type="entry name" value="MFS general substrate transporter"/>
    <property type="match status" value="1"/>
</dbReference>
<dbReference type="GO" id="GO:0015293">
    <property type="term" value="F:symporter activity"/>
    <property type="evidence" value="ECO:0007669"/>
    <property type="project" value="InterPro"/>
</dbReference>
<feature type="transmembrane region" description="Helical" evidence="2">
    <location>
        <begin position="435"/>
        <end position="458"/>
    </location>
</feature>
<reference evidence="3 4" key="1">
    <citation type="submission" date="2016-10" db="EMBL/GenBank/DDBJ databases">
        <authorList>
            <person name="de Groot N.N."/>
        </authorList>
    </citation>
    <scope>NUCLEOTIDE SEQUENCE [LARGE SCALE GENOMIC DNA]</scope>
    <source>
        <strain evidence="3 4">B25</strain>
    </source>
</reference>
<feature type="transmembrane region" description="Helical" evidence="2">
    <location>
        <begin position="340"/>
        <end position="363"/>
    </location>
</feature>
<dbReference type="STRING" id="163.SAMN04487775_102256"/>
<gene>
    <name evidence="3" type="ORF">SAMN04487977_11017</name>
</gene>
<dbReference type="Gene3D" id="1.20.1250.20">
    <property type="entry name" value="MFS general substrate transporter like domains"/>
    <property type="match status" value="2"/>
</dbReference>
<feature type="transmembrane region" description="Helical" evidence="2">
    <location>
        <begin position="257"/>
        <end position="278"/>
    </location>
</feature>
<feature type="transmembrane region" description="Helical" evidence="2">
    <location>
        <begin position="12"/>
        <end position="34"/>
    </location>
</feature>
<dbReference type="PANTHER" id="PTHR11328">
    <property type="entry name" value="MAJOR FACILITATOR SUPERFAMILY DOMAIN-CONTAINING PROTEIN"/>
    <property type="match status" value="1"/>
</dbReference>
<dbReference type="PANTHER" id="PTHR11328:SF24">
    <property type="entry name" value="MAJOR FACILITATOR SUPERFAMILY (MFS) PROFILE DOMAIN-CONTAINING PROTEIN"/>
    <property type="match status" value="1"/>
</dbReference>
<feature type="transmembrane region" description="Helical" evidence="2">
    <location>
        <begin position="315"/>
        <end position="334"/>
    </location>
</feature>
<feature type="transmembrane region" description="Helical" evidence="2">
    <location>
        <begin position="126"/>
        <end position="151"/>
    </location>
</feature>
<feature type="transmembrane region" description="Helical" evidence="2">
    <location>
        <begin position="163"/>
        <end position="185"/>
    </location>
</feature>
<evidence type="ECO:0000313" key="3">
    <source>
        <dbReference type="EMBL" id="SEQ75324.1"/>
    </source>
</evidence>
<dbReference type="AlphaFoldDB" id="A0A1H9IL60"/>
<evidence type="ECO:0000256" key="1">
    <source>
        <dbReference type="ARBA" id="ARBA00009617"/>
    </source>
</evidence>
<proteinExistence type="inferred from homology"/>